<protein>
    <recommendedName>
        <fullName evidence="1">HNH nuclease domain-containing protein</fullName>
    </recommendedName>
</protein>
<dbReference type="RefSeq" id="WP_068189808.1">
    <property type="nucleotide sequence ID" value="NZ_CP013909.1"/>
</dbReference>
<proteinExistence type="predicted"/>
<evidence type="ECO:0000259" key="1">
    <source>
        <dbReference type="Pfam" id="PF13392"/>
    </source>
</evidence>
<dbReference type="InterPro" id="IPR044925">
    <property type="entry name" value="His-Me_finger_sf"/>
</dbReference>
<keyword evidence="3" id="KW-1185">Reference proteome</keyword>
<dbReference type="STRING" id="1411621.AUC43_03050"/>
<dbReference type="EMBL" id="CP013909">
    <property type="protein sequence ID" value="ALW84164.1"/>
    <property type="molecule type" value="Genomic_DNA"/>
</dbReference>
<feature type="domain" description="HNH nuclease" evidence="1">
    <location>
        <begin position="63"/>
        <end position="108"/>
    </location>
</feature>
<dbReference type="InterPro" id="IPR003615">
    <property type="entry name" value="HNH_nuc"/>
</dbReference>
<gene>
    <name evidence="2" type="ORF">AUC43_03050</name>
</gene>
<organism evidence="2 3">
    <name type="scientific">Hymenobacter sedentarius</name>
    <dbReference type="NCBI Taxonomy" id="1411621"/>
    <lineage>
        <taxon>Bacteria</taxon>
        <taxon>Pseudomonadati</taxon>
        <taxon>Bacteroidota</taxon>
        <taxon>Cytophagia</taxon>
        <taxon>Cytophagales</taxon>
        <taxon>Hymenobacteraceae</taxon>
        <taxon>Hymenobacter</taxon>
    </lineage>
</organism>
<dbReference type="Pfam" id="PF13392">
    <property type="entry name" value="HNH_3"/>
    <property type="match status" value="1"/>
</dbReference>
<accession>A0A0U3SDE4</accession>
<dbReference type="Proteomes" id="UP000059542">
    <property type="component" value="Chromosome"/>
</dbReference>
<sequence length="164" mass="19009">MNIIEFEGRYFHQIDGASRYYISKCGKVFASHLKRLLKAAPQSEGYPQAGFKMDNGTYKRLLIHRLVALQFVPNPEPEKKKQVNHRDRNRKNCQVCNLEWVTAWENDRHARTTARPLTTDGSHILAKLSGFCAPLHDYQAKPRFYRFEPVPTSYPEPDTDASRT</sequence>
<dbReference type="SUPFAM" id="SSF54060">
    <property type="entry name" value="His-Me finger endonucleases"/>
    <property type="match status" value="1"/>
</dbReference>
<dbReference type="Gene3D" id="3.90.75.20">
    <property type="match status" value="1"/>
</dbReference>
<evidence type="ECO:0000313" key="2">
    <source>
        <dbReference type="EMBL" id="ALW84164.1"/>
    </source>
</evidence>
<name>A0A0U3SDE4_9BACT</name>
<dbReference type="KEGG" id="hyg:AUC43_03050"/>
<dbReference type="OrthoDB" id="6631788at2"/>
<reference evidence="2 3" key="1">
    <citation type="submission" date="2015-12" db="EMBL/GenBank/DDBJ databases">
        <authorList>
            <person name="Shamseldin A."/>
            <person name="Moawad H."/>
            <person name="Abd El-Rahim W.M."/>
            <person name="Sadowsky M.J."/>
        </authorList>
    </citation>
    <scope>NUCLEOTIDE SEQUENCE [LARGE SCALE GENOMIC DNA]</scope>
    <source>
        <strain evidence="2 3">DG5B</strain>
    </source>
</reference>
<dbReference type="AlphaFoldDB" id="A0A0U3SDE4"/>
<evidence type="ECO:0000313" key="3">
    <source>
        <dbReference type="Proteomes" id="UP000059542"/>
    </source>
</evidence>